<dbReference type="EMBL" id="MNCJ02000328">
    <property type="protein sequence ID" value="KAF5774678.1"/>
    <property type="molecule type" value="Genomic_DNA"/>
</dbReference>
<evidence type="ECO:0000256" key="2">
    <source>
        <dbReference type="ARBA" id="ARBA00023015"/>
    </source>
</evidence>
<accession>A0A9K3EJV2</accession>
<dbReference type="Proteomes" id="UP000215914">
    <property type="component" value="Unassembled WGS sequence"/>
</dbReference>
<feature type="domain" description="Homeobox" evidence="12">
    <location>
        <begin position="19"/>
        <end position="79"/>
    </location>
</feature>
<evidence type="ECO:0000256" key="8">
    <source>
        <dbReference type="PROSITE-ProRule" id="PRU00108"/>
    </source>
</evidence>
<reference evidence="13" key="1">
    <citation type="journal article" date="2017" name="Nature">
        <title>The sunflower genome provides insights into oil metabolism, flowering and Asterid evolution.</title>
        <authorList>
            <person name="Badouin H."/>
            <person name="Gouzy J."/>
            <person name="Grassa C.J."/>
            <person name="Murat F."/>
            <person name="Staton S.E."/>
            <person name="Cottret L."/>
            <person name="Lelandais-Briere C."/>
            <person name="Owens G.L."/>
            <person name="Carrere S."/>
            <person name="Mayjonade B."/>
            <person name="Legrand L."/>
            <person name="Gill N."/>
            <person name="Kane N.C."/>
            <person name="Bowers J.E."/>
            <person name="Hubner S."/>
            <person name="Bellec A."/>
            <person name="Berard A."/>
            <person name="Berges H."/>
            <person name="Blanchet N."/>
            <person name="Boniface M.C."/>
            <person name="Brunel D."/>
            <person name="Catrice O."/>
            <person name="Chaidir N."/>
            <person name="Claudel C."/>
            <person name="Donnadieu C."/>
            <person name="Faraut T."/>
            <person name="Fievet G."/>
            <person name="Helmstetter N."/>
            <person name="King M."/>
            <person name="Knapp S.J."/>
            <person name="Lai Z."/>
            <person name="Le Paslier M.C."/>
            <person name="Lippi Y."/>
            <person name="Lorenzon L."/>
            <person name="Mandel J.R."/>
            <person name="Marage G."/>
            <person name="Marchand G."/>
            <person name="Marquand E."/>
            <person name="Bret-Mestries E."/>
            <person name="Morien E."/>
            <person name="Nambeesan S."/>
            <person name="Nguyen T."/>
            <person name="Pegot-Espagnet P."/>
            <person name="Pouilly N."/>
            <person name="Raftis F."/>
            <person name="Sallet E."/>
            <person name="Schiex T."/>
            <person name="Thomas J."/>
            <person name="Vandecasteele C."/>
            <person name="Vares D."/>
            <person name="Vear F."/>
            <person name="Vautrin S."/>
            <person name="Crespi M."/>
            <person name="Mangin B."/>
            <person name="Burke J.M."/>
            <person name="Salse J."/>
            <person name="Munos S."/>
            <person name="Vincourt P."/>
            <person name="Rieseberg L.H."/>
            <person name="Langlade N.B."/>
        </authorList>
    </citation>
    <scope>NUCLEOTIDE SEQUENCE</scope>
    <source>
        <tissue evidence="13">Leaves</tissue>
    </source>
</reference>
<reference evidence="13" key="2">
    <citation type="submission" date="2020-06" db="EMBL/GenBank/DDBJ databases">
        <title>Helianthus annuus Genome sequencing and assembly Release 2.</title>
        <authorList>
            <person name="Gouzy J."/>
            <person name="Langlade N."/>
            <person name="Munos S."/>
        </authorList>
    </citation>
    <scope>NUCLEOTIDE SEQUENCE</scope>
    <source>
        <tissue evidence="13">Leaves</tissue>
    </source>
</reference>
<keyword evidence="5 10" id="KW-0804">Transcription</keyword>
<dbReference type="InterPro" id="IPR045224">
    <property type="entry name" value="HDZip_class_I_plant"/>
</dbReference>
<dbReference type="InterPro" id="IPR017970">
    <property type="entry name" value="Homeobox_CS"/>
</dbReference>
<keyword evidence="11" id="KW-0175">Coiled coil</keyword>
<dbReference type="PROSITE" id="PS00027">
    <property type="entry name" value="HOMEOBOX_1"/>
    <property type="match status" value="1"/>
</dbReference>
<comment type="function">
    <text evidence="10">Transcription factor.</text>
</comment>
<feature type="coiled-coil region" evidence="11">
    <location>
        <begin position="71"/>
        <end position="119"/>
    </location>
</feature>
<dbReference type="PROSITE" id="PS50071">
    <property type="entry name" value="HOMEOBOX_2"/>
    <property type="match status" value="1"/>
</dbReference>
<evidence type="ECO:0000256" key="7">
    <source>
        <dbReference type="ARBA" id="ARBA00025748"/>
    </source>
</evidence>
<evidence type="ECO:0000256" key="4">
    <source>
        <dbReference type="ARBA" id="ARBA00023155"/>
    </source>
</evidence>
<evidence type="ECO:0000256" key="9">
    <source>
        <dbReference type="RuleBase" id="RU000682"/>
    </source>
</evidence>
<keyword evidence="2 10" id="KW-0805">Transcription regulation</keyword>
<protein>
    <recommendedName>
        <fullName evidence="10">Homeobox-leucine zipper protein</fullName>
    </recommendedName>
    <alternativeName>
        <fullName evidence="10">HD-ZIP protein</fullName>
    </alternativeName>
    <alternativeName>
        <fullName evidence="10">Homeodomain transcription factor</fullName>
    </alternativeName>
</protein>
<dbReference type="Gene3D" id="1.10.10.60">
    <property type="entry name" value="Homeodomain-like"/>
    <property type="match status" value="1"/>
</dbReference>
<keyword evidence="4 8" id="KW-0371">Homeobox</keyword>
<comment type="subcellular location">
    <subcellularLocation>
        <location evidence="1 8 9">Nucleus</location>
    </subcellularLocation>
</comment>
<evidence type="ECO:0000313" key="13">
    <source>
        <dbReference type="EMBL" id="KAF5774678.1"/>
    </source>
</evidence>
<dbReference type="GO" id="GO:0043565">
    <property type="term" value="F:sequence-specific DNA binding"/>
    <property type="evidence" value="ECO:0000318"/>
    <property type="project" value="GO_Central"/>
</dbReference>
<dbReference type="InterPro" id="IPR000047">
    <property type="entry name" value="HTH_motif"/>
</dbReference>
<dbReference type="Gramene" id="mRNA:HanXRQr2_Chr13g0603451">
    <property type="protein sequence ID" value="mRNA:HanXRQr2_Chr13g0603451"/>
    <property type="gene ID" value="HanXRQr2_Chr13g0603451"/>
</dbReference>
<evidence type="ECO:0000256" key="11">
    <source>
        <dbReference type="SAM" id="Coils"/>
    </source>
</evidence>
<dbReference type="SUPFAM" id="SSF46689">
    <property type="entry name" value="Homeodomain-like"/>
    <property type="match status" value="1"/>
</dbReference>
<evidence type="ECO:0000256" key="1">
    <source>
        <dbReference type="ARBA" id="ARBA00004123"/>
    </source>
</evidence>
<keyword evidence="3 8" id="KW-0238">DNA-binding</keyword>
<dbReference type="Pfam" id="PF02183">
    <property type="entry name" value="HALZ"/>
    <property type="match status" value="1"/>
</dbReference>
<evidence type="ECO:0000259" key="12">
    <source>
        <dbReference type="PROSITE" id="PS50071"/>
    </source>
</evidence>
<dbReference type="InterPro" id="IPR001356">
    <property type="entry name" value="HD"/>
</dbReference>
<dbReference type="CDD" id="cd00086">
    <property type="entry name" value="homeodomain"/>
    <property type="match status" value="1"/>
</dbReference>
<feature type="DNA-binding region" description="Homeobox" evidence="8">
    <location>
        <begin position="21"/>
        <end position="80"/>
    </location>
</feature>
<dbReference type="InterPro" id="IPR009057">
    <property type="entry name" value="Homeodomain-like_sf"/>
</dbReference>
<dbReference type="InterPro" id="IPR003106">
    <property type="entry name" value="Leu_zip_homeo"/>
</dbReference>
<organism evidence="13 14">
    <name type="scientific">Helianthus annuus</name>
    <name type="common">Common sunflower</name>
    <dbReference type="NCBI Taxonomy" id="4232"/>
    <lineage>
        <taxon>Eukaryota</taxon>
        <taxon>Viridiplantae</taxon>
        <taxon>Streptophyta</taxon>
        <taxon>Embryophyta</taxon>
        <taxon>Tracheophyta</taxon>
        <taxon>Spermatophyta</taxon>
        <taxon>Magnoliopsida</taxon>
        <taxon>eudicotyledons</taxon>
        <taxon>Gunneridae</taxon>
        <taxon>Pentapetalae</taxon>
        <taxon>asterids</taxon>
        <taxon>campanulids</taxon>
        <taxon>Asterales</taxon>
        <taxon>Asteraceae</taxon>
        <taxon>Asteroideae</taxon>
        <taxon>Heliantheae alliance</taxon>
        <taxon>Heliantheae</taxon>
        <taxon>Helianthus</taxon>
    </lineage>
</organism>
<dbReference type="PANTHER" id="PTHR24326:SF620">
    <property type="entry name" value="HOMEOBOX-LEUCINE ZIPPER PROTEIN"/>
    <property type="match status" value="1"/>
</dbReference>
<name>A0A9K3EJV2_HELAN</name>
<evidence type="ECO:0000256" key="5">
    <source>
        <dbReference type="ARBA" id="ARBA00023163"/>
    </source>
</evidence>
<dbReference type="Pfam" id="PF00046">
    <property type="entry name" value="Homeodomain"/>
    <property type="match status" value="1"/>
</dbReference>
<dbReference type="SMART" id="SM00389">
    <property type="entry name" value="HOX"/>
    <property type="match status" value="1"/>
</dbReference>
<dbReference type="GO" id="GO:0045893">
    <property type="term" value="P:positive regulation of DNA-templated transcription"/>
    <property type="evidence" value="ECO:0000318"/>
    <property type="project" value="GO_Central"/>
</dbReference>
<dbReference type="GO" id="GO:0005634">
    <property type="term" value="C:nucleus"/>
    <property type="evidence" value="ECO:0000318"/>
    <property type="project" value="GO_Central"/>
</dbReference>
<dbReference type="AlphaFoldDB" id="A0A9K3EJV2"/>
<sequence length="200" mass="23008">MFNYQQTYLKSIRKMSAAGTKNEGRSRFSDEQIRFLECMFETHSRPELKMKQELAKTLGLQPRQVAIWFQNRRARSKSRQIEEEFNSLKHNYEMLASMSECLKEENRALVTQLQTLRELAKTQEGSVTLTRNFTNKNNNEDLGPVSVANDSKFISEDCRHEISVPFYGGTSYVGEDDIILDIEDYGFFQDDGGGSRGFSG</sequence>
<evidence type="ECO:0000256" key="3">
    <source>
        <dbReference type="ARBA" id="ARBA00023125"/>
    </source>
</evidence>
<dbReference type="PRINTS" id="PR00031">
    <property type="entry name" value="HTHREPRESSR"/>
</dbReference>
<keyword evidence="6 8" id="KW-0539">Nucleus</keyword>
<comment type="similarity">
    <text evidence="7 10">Belongs to the HD-ZIP homeobox family. Class I subfamily.</text>
</comment>
<keyword evidence="14" id="KW-1185">Reference proteome</keyword>
<comment type="caution">
    <text evidence="13">The sequence shown here is derived from an EMBL/GenBank/DDBJ whole genome shotgun (WGS) entry which is preliminary data.</text>
</comment>
<evidence type="ECO:0000313" key="14">
    <source>
        <dbReference type="Proteomes" id="UP000215914"/>
    </source>
</evidence>
<dbReference type="PANTHER" id="PTHR24326">
    <property type="entry name" value="HOMEOBOX-LEUCINE ZIPPER PROTEIN"/>
    <property type="match status" value="1"/>
</dbReference>
<gene>
    <name evidence="13" type="ORF">HanXRQr2_Chr13g0603451</name>
</gene>
<evidence type="ECO:0000256" key="6">
    <source>
        <dbReference type="ARBA" id="ARBA00023242"/>
    </source>
</evidence>
<dbReference type="GO" id="GO:0000981">
    <property type="term" value="F:DNA-binding transcription factor activity, RNA polymerase II-specific"/>
    <property type="evidence" value="ECO:0007669"/>
    <property type="project" value="UniProtKB-UniRule"/>
</dbReference>
<proteinExistence type="inferred from homology"/>
<evidence type="ECO:0000256" key="10">
    <source>
        <dbReference type="RuleBase" id="RU369038"/>
    </source>
</evidence>